<feature type="transmembrane region" description="Helical" evidence="1">
    <location>
        <begin position="65"/>
        <end position="82"/>
    </location>
</feature>
<dbReference type="EMBL" id="JH793059">
    <property type="protein sequence ID" value="ELQ35820.1"/>
    <property type="molecule type" value="Genomic_DNA"/>
</dbReference>
<name>A0AA97NT41_PYRO3</name>
<dbReference type="Proteomes" id="UP000011086">
    <property type="component" value="Unassembled WGS sequence"/>
</dbReference>
<sequence length="83" mass="9605">MAKFTVQLLPQTFCRSAKFTACFCCHAPDEKPKIRFSIGAKRYKLVDSHSLADLRMIRRLFAADFRLLCFATIWVWSLFLTVG</sequence>
<keyword evidence="1" id="KW-0812">Transmembrane</keyword>
<proteinExistence type="predicted"/>
<dbReference type="AlphaFoldDB" id="A0AA97NT41"/>
<accession>A0AA97NT41</accession>
<keyword evidence="1" id="KW-0472">Membrane</keyword>
<gene>
    <name evidence="2" type="ORF">OOU_Y34scaffold00686g17</name>
</gene>
<protein>
    <submittedName>
        <fullName evidence="2">Uncharacterized protein</fullName>
    </submittedName>
</protein>
<keyword evidence="1" id="KW-1133">Transmembrane helix</keyword>
<evidence type="ECO:0000256" key="1">
    <source>
        <dbReference type="SAM" id="Phobius"/>
    </source>
</evidence>
<evidence type="ECO:0000313" key="2">
    <source>
        <dbReference type="EMBL" id="ELQ35820.1"/>
    </source>
</evidence>
<reference evidence="2" key="1">
    <citation type="journal article" date="2012" name="PLoS Genet.">
        <title>Comparative analysis of the genomes of two field isolates of the rice blast fungus Magnaporthe oryzae.</title>
        <authorList>
            <person name="Xue M."/>
            <person name="Yang J."/>
            <person name="Li Z."/>
            <person name="Hu S."/>
            <person name="Yao N."/>
            <person name="Dean R.A."/>
            <person name="Zhao W."/>
            <person name="Shen M."/>
            <person name="Zhang H."/>
            <person name="Li C."/>
            <person name="Liu L."/>
            <person name="Cao L."/>
            <person name="Xu X."/>
            <person name="Xing Y."/>
            <person name="Hsiang T."/>
            <person name="Zhang Z."/>
            <person name="Xu J.R."/>
            <person name="Peng Y.L."/>
        </authorList>
    </citation>
    <scope>NUCLEOTIDE SEQUENCE</scope>
    <source>
        <strain evidence="2">Y34</strain>
    </source>
</reference>
<organism evidence="2">
    <name type="scientific">Pyricularia oryzae (strain Y34)</name>
    <name type="common">Rice blast fungus</name>
    <name type="synonym">Magnaporthe oryzae</name>
    <dbReference type="NCBI Taxonomy" id="1143189"/>
    <lineage>
        <taxon>Eukaryota</taxon>
        <taxon>Fungi</taxon>
        <taxon>Dikarya</taxon>
        <taxon>Ascomycota</taxon>
        <taxon>Pezizomycotina</taxon>
        <taxon>Sordariomycetes</taxon>
        <taxon>Sordariomycetidae</taxon>
        <taxon>Magnaporthales</taxon>
        <taxon>Pyriculariaceae</taxon>
        <taxon>Pyricularia</taxon>
    </lineage>
</organism>